<dbReference type="SUPFAM" id="SSF81321">
    <property type="entry name" value="Family A G protein-coupled receptor-like"/>
    <property type="match status" value="1"/>
</dbReference>
<keyword evidence="5" id="KW-0297">G-protein coupled receptor</keyword>
<dbReference type="Gene3D" id="1.20.1070.10">
    <property type="entry name" value="Rhodopsin 7-helix transmembrane proteins"/>
    <property type="match status" value="1"/>
</dbReference>
<feature type="transmembrane region" description="Helical" evidence="10">
    <location>
        <begin position="154"/>
        <end position="176"/>
    </location>
</feature>
<evidence type="ECO:0000256" key="2">
    <source>
        <dbReference type="ARBA" id="ARBA00022475"/>
    </source>
</evidence>
<comment type="subcellular location">
    <subcellularLocation>
        <location evidence="1">Cell membrane</location>
        <topology evidence="1">Multi-pass membrane protein</topology>
    </subcellularLocation>
</comment>
<feature type="transmembrane region" description="Helical" evidence="10">
    <location>
        <begin position="73"/>
        <end position="96"/>
    </location>
</feature>
<evidence type="ECO:0000256" key="9">
    <source>
        <dbReference type="SAM" id="MobiDB-lite"/>
    </source>
</evidence>
<comment type="caution">
    <text evidence="12">The sequence shown here is derived from an EMBL/GenBank/DDBJ whole genome shotgun (WGS) entry which is preliminary data.</text>
</comment>
<keyword evidence="13" id="KW-1185">Reference proteome</keyword>
<feature type="transmembrane region" description="Helical" evidence="10">
    <location>
        <begin position="329"/>
        <end position="351"/>
    </location>
</feature>
<accession>A0AAV4HT26</accession>
<evidence type="ECO:0000256" key="5">
    <source>
        <dbReference type="ARBA" id="ARBA00023040"/>
    </source>
</evidence>
<evidence type="ECO:0000256" key="7">
    <source>
        <dbReference type="ARBA" id="ARBA00023170"/>
    </source>
</evidence>
<dbReference type="InterPro" id="IPR017452">
    <property type="entry name" value="GPCR_Rhodpsn_7TM"/>
</dbReference>
<feature type="region of interest" description="Disordered" evidence="9">
    <location>
        <begin position="533"/>
        <end position="608"/>
    </location>
</feature>
<evidence type="ECO:0000313" key="12">
    <source>
        <dbReference type="EMBL" id="GFS01353.1"/>
    </source>
</evidence>
<feature type="transmembrane region" description="Helical" evidence="10">
    <location>
        <begin position="298"/>
        <end position="323"/>
    </location>
</feature>
<reference evidence="12 13" key="1">
    <citation type="journal article" date="2021" name="Elife">
        <title>Chloroplast acquisition without the gene transfer in kleptoplastic sea slugs, Plakobranchus ocellatus.</title>
        <authorList>
            <person name="Maeda T."/>
            <person name="Takahashi S."/>
            <person name="Yoshida T."/>
            <person name="Shimamura S."/>
            <person name="Takaki Y."/>
            <person name="Nagai Y."/>
            <person name="Toyoda A."/>
            <person name="Suzuki Y."/>
            <person name="Arimoto A."/>
            <person name="Ishii H."/>
            <person name="Satoh N."/>
            <person name="Nishiyama T."/>
            <person name="Hasebe M."/>
            <person name="Maruyama T."/>
            <person name="Minagawa J."/>
            <person name="Obokata J."/>
            <person name="Shigenobu S."/>
        </authorList>
    </citation>
    <scope>NUCLEOTIDE SEQUENCE [LARGE SCALE GENOMIC DNA]</scope>
</reference>
<organism evidence="12 13">
    <name type="scientific">Elysia marginata</name>
    <dbReference type="NCBI Taxonomy" id="1093978"/>
    <lineage>
        <taxon>Eukaryota</taxon>
        <taxon>Metazoa</taxon>
        <taxon>Spiralia</taxon>
        <taxon>Lophotrochozoa</taxon>
        <taxon>Mollusca</taxon>
        <taxon>Gastropoda</taxon>
        <taxon>Heterobranchia</taxon>
        <taxon>Euthyneura</taxon>
        <taxon>Panpulmonata</taxon>
        <taxon>Sacoglossa</taxon>
        <taxon>Placobranchoidea</taxon>
        <taxon>Plakobranchidae</taxon>
        <taxon>Elysia</taxon>
    </lineage>
</organism>
<dbReference type="Pfam" id="PF00001">
    <property type="entry name" value="7tm_1"/>
    <property type="match status" value="1"/>
</dbReference>
<evidence type="ECO:0000313" key="13">
    <source>
        <dbReference type="Proteomes" id="UP000762676"/>
    </source>
</evidence>
<gene>
    <name evidence="12" type="ORF">ElyMa_006421000</name>
</gene>
<feature type="domain" description="G-protein coupled receptors family 1 profile" evidence="11">
    <location>
        <begin position="52"/>
        <end position="348"/>
    </location>
</feature>
<dbReference type="GO" id="GO:0005886">
    <property type="term" value="C:plasma membrane"/>
    <property type="evidence" value="ECO:0007669"/>
    <property type="project" value="UniProtKB-SubCell"/>
</dbReference>
<keyword evidence="3 10" id="KW-0812">Transmembrane</keyword>
<feature type="transmembrane region" description="Helical" evidence="10">
    <location>
        <begin position="39"/>
        <end position="61"/>
    </location>
</feature>
<proteinExistence type="predicted"/>
<keyword evidence="7 12" id="KW-0675">Receptor</keyword>
<dbReference type="GO" id="GO:0004930">
    <property type="term" value="F:G protein-coupled receptor activity"/>
    <property type="evidence" value="ECO:0007669"/>
    <property type="project" value="UniProtKB-KW"/>
</dbReference>
<evidence type="ECO:0000256" key="10">
    <source>
        <dbReference type="SAM" id="Phobius"/>
    </source>
</evidence>
<evidence type="ECO:0000256" key="1">
    <source>
        <dbReference type="ARBA" id="ARBA00004651"/>
    </source>
</evidence>
<dbReference type="PANTHER" id="PTHR22752">
    <property type="entry name" value="G PROTEIN-COUPLED RECEPTOR"/>
    <property type="match status" value="1"/>
</dbReference>
<dbReference type="EMBL" id="BMAT01012888">
    <property type="protein sequence ID" value="GFS01353.1"/>
    <property type="molecule type" value="Genomic_DNA"/>
</dbReference>
<protein>
    <submittedName>
        <fullName evidence="12">Histamine H2 receptor-like</fullName>
    </submittedName>
</protein>
<keyword evidence="8" id="KW-0807">Transducer</keyword>
<dbReference type="PROSITE" id="PS50262">
    <property type="entry name" value="G_PROTEIN_RECEP_F1_2"/>
    <property type="match status" value="1"/>
</dbReference>
<name>A0AAV4HT26_9GAST</name>
<dbReference type="Proteomes" id="UP000762676">
    <property type="component" value="Unassembled WGS sequence"/>
</dbReference>
<dbReference type="InterPro" id="IPR000276">
    <property type="entry name" value="GPCR_Rhodpsn"/>
</dbReference>
<evidence type="ECO:0000256" key="3">
    <source>
        <dbReference type="ARBA" id="ARBA00022692"/>
    </source>
</evidence>
<dbReference type="AlphaFoldDB" id="A0AAV4HT26"/>
<feature type="transmembrane region" description="Helical" evidence="10">
    <location>
        <begin position="116"/>
        <end position="133"/>
    </location>
</feature>
<sequence>MTDANASLPGGAGLPAEGHAARGPHIVAMDDRGTQNQEAYYLFFVASVGMALNLLVVVTTFIRSNLRKMTSAFLIHAMMLNFLKAAFCIAFGLNLLSSADEKPDNQPANCAAQGSAFIVLVTTSVINMVAMVCTEAYTFGEENVGGNASGTRCCVLFGVLVVYVTSVILHLGPTLIGGDIVYNPDIGSCAFKLGSTTGYVANVMWIAIITVCFVGLGHFLKRLYTEIQRNRPNRVSMLVRHSISLGGSGGGAAELGGLVGGVGGVASTSSGSRAGATRKPSACTVHEMTQDALHRAKLFVITGFAFVMCWYPFFLLVIIDINFDVSPKVYQAFSFIAWTEATVEPIILICFDRNLNLLARFLYCDRDHYTAAQIAFLMAQNRETQAMHERQRQQNRHPPHVAHNHLLQQQQQNHQFPSHHQRHTHLPGDEDCDEFAGNGLGACGGGEDTEEAMALQNSIELGGEAFHEMRAKKNRHGGGELDGLGVLDSLGRGGGAGRTVSPLTNSLLPAPPAPPCRHCSPVMLASASETTPLRPTARYASGNDSSSGATRELRGLVPDTPLGGPGDDSFELQFHPLRMDYQDDPLGYKGSLAARRNQRDEDEGDVAF</sequence>
<evidence type="ECO:0000256" key="4">
    <source>
        <dbReference type="ARBA" id="ARBA00022989"/>
    </source>
</evidence>
<evidence type="ECO:0000259" key="11">
    <source>
        <dbReference type="PROSITE" id="PS50262"/>
    </source>
</evidence>
<keyword evidence="6 10" id="KW-0472">Membrane</keyword>
<evidence type="ECO:0000256" key="6">
    <source>
        <dbReference type="ARBA" id="ARBA00023136"/>
    </source>
</evidence>
<keyword evidence="4 10" id="KW-1133">Transmembrane helix</keyword>
<feature type="transmembrane region" description="Helical" evidence="10">
    <location>
        <begin position="196"/>
        <end position="220"/>
    </location>
</feature>
<evidence type="ECO:0000256" key="8">
    <source>
        <dbReference type="ARBA" id="ARBA00023224"/>
    </source>
</evidence>
<dbReference type="CDD" id="cd00637">
    <property type="entry name" value="7tm_classA_rhodopsin-like"/>
    <property type="match status" value="1"/>
</dbReference>
<keyword evidence="2" id="KW-1003">Cell membrane</keyword>